<evidence type="ECO:0000313" key="2">
    <source>
        <dbReference type="Proteomes" id="UP000800035"/>
    </source>
</evidence>
<dbReference type="Proteomes" id="UP000800035">
    <property type="component" value="Unassembled WGS sequence"/>
</dbReference>
<gene>
    <name evidence="1" type="ORF">CC80DRAFT_184153</name>
</gene>
<dbReference type="SUPFAM" id="SSF47616">
    <property type="entry name" value="GST C-terminal domain-like"/>
    <property type="match status" value="1"/>
</dbReference>
<dbReference type="PANTHER" id="PTHR44051:SF9">
    <property type="entry name" value="GLUTATHIONE S-TRANSFERASE 1"/>
    <property type="match status" value="1"/>
</dbReference>
<proteinExistence type="predicted"/>
<dbReference type="InterPro" id="IPR036282">
    <property type="entry name" value="Glutathione-S-Trfase_C_sf"/>
</dbReference>
<accession>A0A6A5TMD3</accession>
<name>A0A6A5TMD3_9PLEO</name>
<protein>
    <recommendedName>
        <fullName evidence="3">GST N-terminal domain-containing protein</fullName>
    </recommendedName>
</protein>
<evidence type="ECO:0000313" key="1">
    <source>
        <dbReference type="EMBL" id="KAF1951966.1"/>
    </source>
</evidence>
<reference evidence="1" key="1">
    <citation type="journal article" date="2020" name="Stud. Mycol.">
        <title>101 Dothideomycetes genomes: a test case for predicting lifestyles and emergence of pathogens.</title>
        <authorList>
            <person name="Haridas S."/>
            <person name="Albert R."/>
            <person name="Binder M."/>
            <person name="Bloem J."/>
            <person name="Labutti K."/>
            <person name="Salamov A."/>
            <person name="Andreopoulos B."/>
            <person name="Baker S."/>
            <person name="Barry K."/>
            <person name="Bills G."/>
            <person name="Bluhm B."/>
            <person name="Cannon C."/>
            <person name="Castanera R."/>
            <person name="Culley D."/>
            <person name="Daum C."/>
            <person name="Ezra D."/>
            <person name="Gonzalez J."/>
            <person name="Henrissat B."/>
            <person name="Kuo A."/>
            <person name="Liang C."/>
            <person name="Lipzen A."/>
            <person name="Lutzoni F."/>
            <person name="Magnuson J."/>
            <person name="Mondo S."/>
            <person name="Nolan M."/>
            <person name="Ohm R."/>
            <person name="Pangilinan J."/>
            <person name="Park H.-J."/>
            <person name="Ramirez L."/>
            <person name="Alfaro M."/>
            <person name="Sun H."/>
            <person name="Tritt A."/>
            <person name="Yoshinaga Y."/>
            <person name="Zwiers L.-H."/>
            <person name="Turgeon B."/>
            <person name="Goodwin S."/>
            <person name="Spatafora J."/>
            <person name="Crous P."/>
            <person name="Grigoriev I."/>
        </authorList>
    </citation>
    <scope>NUCLEOTIDE SEQUENCE</scope>
    <source>
        <strain evidence="1">CBS 675.92</strain>
    </source>
</reference>
<evidence type="ECO:0008006" key="3">
    <source>
        <dbReference type="Google" id="ProtNLM"/>
    </source>
</evidence>
<dbReference type="EMBL" id="ML977013">
    <property type="protein sequence ID" value="KAF1951966.1"/>
    <property type="molecule type" value="Genomic_DNA"/>
</dbReference>
<keyword evidence="2" id="KW-1185">Reference proteome</keyword>
<sequence>MPQTTIPTLHNLAHSQSLRISWALEEIRLANPSFQFHQKNYPRTVTNSELKKIHPLGKSPVVTLETTDGSLPPTVQLQPGILSESKLILDFISAEYADGLFTPSAEDKNRDIFFTMFASGSLTLKADFCVIFEAPAQMAPFPFNLPFKLTGYPMVSRFLDDLQGIYQIMEEALSEEKPFFSGAKLGVADLNASFGMDMAEQRGGLGNGFRGGDSEVGGWEFDLWLLGLYWDGCSEMVGLVYKMEVLTHCSGCLGDQELSG</sequence>
<dbReference type="AlphaFoldDB" id="A0A6A5TMD3"/>
<organism evidence="1 2">
    <name type="scientific">Byssothecium circinans</name>
    <dbReference type="NCBI Taxonomy" id="147558"/>
    <lineage>
        <taxon>Eukaryota</taxon>
        <taxon>Fungi</taxon>
        <taxon>Dikarya</taxon>
        <taxon>Ascomycota</taxon>
        <taxon>Pezizomycotina</taxon>
        <taxon>Dothideomycetes</taxon>
        <taxon>Pleosporomycetidae</taxon>
        <taxon>Pleosporales</taxon>
        <taxon>Massarineae</taxon>
        <taxon>Massarinaceae</taxon>
        <taxon>Byssothecium</taxon>
    </lineage>
</organism>
<dbReference type="OrthoDB" id="2309723at2759"/>
<dbReference type="Gene3D" id="3.40.30.10">
    <property type="entry name" value="Glutaredoxin"/>
    <property type="match status" value="1"/>
</dbReference>
<dbReference type="PANTHER" id="PTHR44051">
    <property type="entry name" value="GLUTATHIONE S-TRANSFERASE-RELATED"/>
    <property type="match status" value="1"/>
</dbReference>